<sequence>MLIDKFKHLAMRSIWKGSIGFGLVNIPVKLFSGVQNSNLDLDMLDERDQAKIKFLRVNENTHKEVPYDKIVKGYFLKDRYVILDKHDFEEAAPEKTKIIELENFVDIKDINPIYYETSYYTEPEKQGRKAYSLLLKALQKSGKAGVARFVLRNTENLCVIHPMEDVIVITKIRFNQEIRSLSEINKVDDISITKKEMDVGLALIKQYSSKFDLSTFKDDYSNELLKIIKAKAKGKRATVKKMKPQKASSDDLYDQLMQSLGSKKGA</sequence>
<keyword evidence="2" id="KW-0227">DNA damage</keyword>
<proteinExistence type="inferred from homology"/>
<keyword evidence="2" id="KW-0233">DNA recombination</keyword>
<comment type="function">
    <text evidence="2">With LigD forms a non-homologous end joining (NHEJ) DNA repair enzyme, which repairs dsDNA breaks with reduced fidelity. Binds linear dsDNA with 5'- and 3'- overhangs but not closed circular dsDNA nor ssDNA. Recruits and stimulates the ligase activity of LigD.</text>
</comment>
<keyword evidence="1 2" id="KW-0238">DNA-binding</keyword>
<accession>A0A1G7NQ11</accession>
<dbReference type="SMART" id="SM00559">
    <property type="entry name" value="Ku78"/>
    <property type="match status" value="1"/>
</dbReference>
<feature type="domain" description="Ku" evidence="3">
    <location>
        <begin position="62"/>
        <end position="189"/>
    </location>
</feature>
<dbReference type="GO" id="GO:0003690">
    <property type="term" value="F:double-stranded DNA binding"/>
    <property type="evidence" value="ECO:0007669"/>
    <property type="project" value="UniProtKB-UniRule"/>
</dbReference>
<dbReference type="InterPro" id="IPR016194">
    <property type="entry name" value="SPOC-like_C_dom_sf"/>
</dbReference>
<evidence type="ECO:0000259" key="3">
    <source>
        <dbReference type="SMART" id="SM00559"/>
    </source>
</evidence>
<gene>
    <name evidence="2" type="primary">ku</name>
    <name evidence="4" type="ORF">SAMN05421827_101449</name>
</gene>
<organism evidence="4 5">
    <name type="scientific">Pedobacter terrae</name>
    <dbReference type="NCBI Taxonomy" id="405671"/>
    <lineage>
        <taxon>Bacteria</taxon>
        <taxon>Pseudomonadati</taxon>
        <taxon>Bacteroidota</taxon>
        <taxon>Sphingobacteriia</taxon>
        <taxon>Sphingobacteriales</taxon>
        <taxon>Sphingobacteriaceae</taxon>
        <taxon>Pedobacter</taxon>
    </lineage>
</organism>
<dbReference type="Gene3D" id="2.40.290.10">
    <property type="match status" value="1"/>
</dbReference>
<dbReference type="InterPro" id="IPR009187">
    <property type="entry name" value="Prok_Ku"/>
</dbReference>
<dbReference type="InterPro" id="IPR006164">
    <property type="entry name" value="DNA_bd_Ku70/Ku80"/>
</dbReference>
<dbReference type="SUPFAM" id="SSF100939">
    <property type="entry name" value="SPOC domain-like"/>
    <property type="match status" value="1"/>
</dbReference>
<dbReference type="PIRSF" id="PIRSF006493">
    <property type="entry name" value="Prok_Ku"/>
    <property type="match status" value="1"/>
</dbReference>
<evidence type="ECO:0000313" key="4">
    <source>
        <dbReference type="EMBL" id="SDF76168.1"/>
    </source>
</evidence>
<name>A0A1G7NQ11_9SPHI</name>
<evidence type="ECO:0000256" key="2">
    <source>
        <dbReference type="HAMAP-Rule" id="MF_01875"/>
    </source>
</evidence>
<keyword evidence="2" id="KW-0234">DNA repair</keyword>
<dbReference type="STRING" id="405671.SAMN05421827_101449"/>
<dbReference type="Pfam" id="PF02735">
    <property type="entry name" value="Ku"/>
    <property type="match status" value="1"/>
</dbReference>
<dbReference type="NCBIfam" id="TIGR02772">
    <property type="entry name" value="Ku_bact"/>
    <property type="match status" value="1"/>
</dbReference>
<dbReference type="PANTHER" id="PTHR41251:SF1">
    <property type="entry name" value="NON-HOMOLOGOUS END JOINING PROTEIN KU"/>
    <property type="match status" value="1"/>
</dbReference>
<dbReference type="PANTHER" id="PTHR41251">
    <property type="entry name" value="NON-HOMOLOGOUS END JOINING PROTEIN KU"/>
    <property type="match status" value="1"/>
</dbReference>
<dbReference type="GO" id="GO:0006310">
    <property type="term" value="P:DNA recombination"/>
    <property type="evidence" value="ECO:0007669"/>
    <property type="project" value="UniProtKB-KW"/>
</dbReference>
<evidence type="ECO:0000256" key="1">
    <source>
        <dbReference type="ARBA" id="ARBA00023125"/>
    </source>
</evidence>
<dbReference type="AlphaFoldDB" id="A0A1G7NQ11"/>
<evidence type="ECO:0000313" key="5">
    <source>
        <dbReference type="Proteomes" id="UP000199643"/>
    </source>
</evidence>
<dbReference type="GO" id="GO:0006303">
    <property type="term" value="P:double-strand break repair via nonhomologous end joining"/>
    <property type="evidence" value="ECO:0007669"/>
    <property type="project" value="UniProtKB-UniRule"/>
</dbReference>
<dbReference type="EMBL" id="FNCH01000001">
    <property type="protein sequence ID" value="SDF76168.1"/>
    <property type="molecule type" value="Genomic_DNA"/>
</dbReference>
<comment type="similarity">
    <text evidence="2">Belongs to the prokaryotic Ku family.</text>
</comment>
<dbReference type="Proteomes" id="UP000199643">
    <property type="component" value="Unassembled WGS sequence"/>
</dbReference>
<comment type="subunit">
    <text evidence="2">Homodimer. Interacts with LigD.</text>
</comment>
<reference evidence="5" key="1">
    <citation type="submission" date="2016-10" db="EMBL/GenBank/DDBJ databases">
        <authorList>
            <person name="Varghese N."/>
            <person name="Submissions S."/>
        </authorList>
    </citation>
    <scope>NUCLEOTIDE SEQUENCE [LARGE SCALE GENOMIC DNA]</scope>
    <source>
        <strain evidence="5">DSM 17933</strain>
    </source>
</reference>
<dbReference type="HAMAP" id="MF_01875">
    <property type="entry name" value="Prokaryotic_Ku"/>
    <property type="match status" value="1"/>
</dbReference>
<keyword evidence="5" id="KW-1185">Reference proteome</keyword>
<protein>
    <recommendedName>
        <fullName evidence="2">Non-homologous end joining protein Ku</fullName>
    </recommendedName>
</protein>